<keyword evidence="2" id="KW-1185">Reference proteome</keyword>
<organism evidence="1 2">
    <name type="scientific">Psylliodes chrysocephalus</name>
    <dbReference type="NCBI Taxonomy" id="3402493"/>
    <lineage>
        <taxon>Eukaryota</taxon>
        <taxon>Metazoa</taxon>
        <taxon>Ecdysozoa</taxon>
        <taxon>Arthropoda</taxon>
        <taxon>Hexapoda</taxon>
        <taxon>Insecta</taxon>
        <taxon>Pterygota</taxon>
        <taxon>Neoptera</taxon>
        <taxon>Endopterygota</taxon>
        <taxon>Coleoptera</taxon>
        <taxon>Polyphaga</taxon>
        <taxon>Cucujiformia</taxon>
        <taxon>Chrysomeloidea</taxon>
        <taxon>Chrysomelidae</taxon>
        <taxon>Galerucinae</taxon>
        <taxon>Alticini</taxon>
        <taxon>Psylliodes</taxon>
    </lineage>
</organism>
<evidence type="ECO:0000313" key="1">
    <source>
        <dbReference type="EMBL" id="CAH1109309.1"/>
    </source>
</evidence>
<dbReference type="Proteomes" id="UP001153636">
    <property type="component" value="Chromosome 4"/>
</dbReference>
<sequence length="173" mass="19929">MMKESTYSNPCLEFHYRNSVHITTGVTLSDLVFKVKGHKDDGFLDLSSEENESIVNEGIFRVLLKMRIRAGNIDLIEHFNTASAQTTYILKTTQNYIINCYGEKILSIIRDNIKDVKLYSILFNEIMAISQLSELVRYTHGSEIREDFIGFIDIYKFINGLQFDNEIKAKIDG</sequence>
<dbReference type="EMBL" id="OV651816">
    <property type="protein sequence ID" value="CAH1109309.1"/>
    <property type="molecule type" value="Genomic_DNA"/>
</dbReference>
<proteinExistence type="predicted"/>
<gene>
    <name evidence="1" type="ORF">PSYICH_LOCUS9969</name>
</gene>
<reference evidence="1" key="1">
    <citation type="submission" date="2022-01" db="EMBL/GenBank/DDBJ databases">
        <authorList>
            <person name="King R."/>
        </authorList>
    </citation>
    <scope>NUCLEOTIDE SEQUENCE</scope>
</reference>
<name>A0A9P0GBC9_9CUCU</name>
<protein>
    <submittedName>
        <fullName evidence="1">Uncharacterized protein</fullName>
    </submittedName>
</protein>
<evidence type="ECO:0000313" key="2">
    <source>
        <dbReference type="Proteomes" id="UP001153636"/>
    </source>
</evidence>
<accession>A0A9P0GBC9</accession>
<dbReference type="AlphaFoldDB" id="A0A9P0GBC9"/>